<dbReference type="EMBL" id="CP062983">
    <property type="protein sequence ID" value="QPC84320.1"/>
    <property type="molecule type" value="Genomic_DNA"/>
</dbReference>
<protein>
    <submittedName>
        <fullName evidence="10">Glycosyltransferase family 39 protein</fullName>
    </submittedName>
</protein>
<keyword evidence="7 8" id="KW-0472">Membrane</keyword>
<dbReference type="InterPro" id="IPR050297">
    <property type="entry name" value="LipidA_mod_glycosyltrf_83"/>
</dbReference>
<keyword evidence="6 8" id="KW-1133">Transmembrane helix</keyword>
<keyword evidence="5 8" id="KW-0812">Transmembrane</keyword>
<dbReference type="Pfam" id="PF13231">
    <property type="entry name" value="PMT_2"/>
    <property type="match status" value="1"/>
</dbReference>
<dbReference type="RefSeq" id="WP_195172383.1">
    <property type="nucleotide sequence ID" value="NZ_CP062983.1"/>
</dbReference>
<evidence type="ECO:0000259" key="9">
    <source>
        <dbReference type="Pfam" id="PF13231"/>
    </source>
</evidence>
<dbReference type="GO" id="GO:0009103">
    <property type="term" value="P:lipopolysaccharide biosynthetic process"/>
    <property type="evidence" value="ECO:0007669"/>
    <property type="project" value="UniProtKB-ARBA"/>
</dbReference>
<dbReference type="PANTHER" id="PTHR33908:SF11">
    <property type="entry name" value="MEMBRANE PROTEIN"/>
    <property type="match status" value="1"/>
</dbReference>
<keyword evidence="2" id="KW-1003">Cell membrane</keyword>
<evidence type="ECO:0000313" key="11">
    <source>
        <dbReference type="Proteomes" id="UP000594468"/>
    </source>
</evidence>
<feature type="transmembrane region" description="Helical" evidence="8">
    <location>
        <begin position="95"/>
        <end position="115"/>
    </location>
</feature>
<organism evidence="10 11">
    <name type="scientific">Phototrophicus methaneseepsis</name>
    <dbReference type="NCBI Taxonomy" id="2710758"/>
    <lineage>
        <taxon>Bacteria</taxon>
        <taxon>Bacillati</taxon>
        <taxon>Chloroflexota</taxon>
        <taxon>Candidatus Thermofontia</taxon>
        <taxon>Phototrophicales</taxon>
        <taxon>Phototrophicaceae</taxon>
        <taxon>Phototrophicus</taxon>
    </lineage>
</organism>
<keyword evidence="3" id="KW-0328">Glycosyltransferase</keyword>
<feature type="transmembrane region" description="Helical" evidence="8">
    <location>
        <begin position="390"/>
        <end position="408"/>
    </location>
</feature>
<dbReference type="KEGG" id="pmet:G4Y79_08085"/>
<evidence type="ECO:0000256" key="8">
    <source>
        <dbReference type="SAM" id="Phobius"/>
    </source>
</evidence>
<reference evidence="10 11" key="1">
    <citation type="submission" date="2020-02" db="EMBL/GenBank/DDBJ databases">
        <authorList>
            <person name="Zheng R.K."/>
            <person name="Sun C.M."/>
        </authorList>
    </citation>
    <scope>NUCLEOTIDE SEQUENCE [LARGE SCALE GENOMIC DNA]</scope>
    <source>
        <strain evidence="11">rifampicinis</strain>
    </source>
</reference>
<dbReference type="GO" id="GO:0005886">
    <property type="term" value="C:plasma membrane"/>
    <property type="evidence" value="ECO:0007669"/>
    <property type="project" value="UniProtKB-SubCell"/>
</dbReference>
<dbReference type="GO" id="GO:0016763">
    <property type="term" value="F:pentosyltransferase activity"/>
    <property type="evidence" value="ECO:0007669"/>
    <property type="project" value="TreeGrafter"/>
</dbReference>
<keyword evidence="11" id="KW-1185">Reference proteome</keyword>
<feature type="transmembrane region" description="Helical" evidence="8">
    <location>
        <begin position="162"/>
        <end position="178"/>
    </location>
</feature>
<feature type="domain" description="Glycosyltransferase RgtA/B/C/D-like" evidence="9">
    <location>
        <begin position="77"/>
        <end position="247"/>
    </location>
</feature>
<feature type="transmembrane region" description="Helical" evidence="8">
    <location>
        <begin position="127"/>
        <end position="150"/>
    </location>
</feature>
<feature type="transmembrane region" description="Helical" evidence="8">
    <location>
        <begin position="443"/>
        <end position="460"/>
    </location>
</feature>
<evidence type="ECO:0000256" key="4">
    <source>
        <dbReference type="ARBA" id="ARBA00022679"/>
    </source>
</evidence>
<feature type="transmembrane region" description="Helical" evidence="8">
    <location>
        <begin position="414"/>
        <end position="431"/>
    </location>
</feature>
<dbReference type="InterPro" id="IPR038731">
    <property type="entry name" value="RgtA/B/C-like"/>
</dbReference>
<dbReference type="AlphaFoldDB" id="A0A7S8EC96"/>
<proteinExistence type="predicted"/>
<evidence type="ECO:0000256" key="7">
    <source>
        <dbReference type="ARBA" id="ARBA00023136"/>
    </source>
</evidence>
<sequence length="465" mass="52696">MLHLLVKYRLGIVLLLATIIRLACMMAFAPTLDFTLPGNVIHGSDAYDDYAQNLLATGIYGRTPLDGSDEIVPDAAVPPLYSYALAGVYGLFGRGYVQVALFHILIDAICIVLLYDIARRLFREGALWGLPVGEWVGLLGGLFYAFYPYLIFQNLTLIDTPFWMLWLHLFTWLVILLRERETLDAQTWGIAVLAGVVLGLSLLTRPIMPFFAVFVALWYLFRLNLWQSVIRLLPVALVGLICLLPWIVRNYGLYDAFVPMTTTSGANLWQGNSEWTVPMLQAGYDVQWTAPETVAPRDSREADAERFALSLAHWREHPEQLPELLWTKFLVHWSIEIAPRYNPQPDETFQLDEAGHLLIVRGDGSITGVNEANTAYDSGLLNTVGRPAHILYFGGLLLLSIVGVALSLNQWREVSLLWFVQISMTLTYVLFHPSTRYRAPSDPLLFLFAAYTLVWLVMRWQRRTT</sequence>
<evidence type="ECO:0000256" key="1">
    <source>
        <dbReference type="ARBA" id="ARBA00004651"/>
    </source>
</evidence>
<gene>
    <name evidence="10" type="ORF">G4Y79_08085</name>
</gene>
<dbReference type="PANTHER" id="PTHR33908">
    <property type="entry name" value="MANNOSYLTRANSFERASE YKCB-RELATED"/>
    <property type="match status" value="1"/>
</dbReference>
<evidence type="ECO:0000256" key="2">
    <source>
        <dbReference type="ARBA" id="ARBA00022475"/>
    </source>
</evidence>
<evidence type="ECO:0000313" key="10">
    <source>
        <dbReference type="EMBL" id="QPC84320.1"/>
    </source>
</evidence>
<feature type="transmembrane region" description="Helical" evidence="8">
    <location>
        <begin position="225"/>
        <end position="248"/>
    </location>
</feature>
<accession>A0A7S8EC96</accession>
<comment type="subcellular location">
    <subcellularLocation>
        <location evidence="1">Cell membrane</location>
        <topology evidence="1">Multi-pass membrane protein</topology>
    </subcellularLocation>
</comment>
<feature type="transmembrane region" description="Helical" evidence="8">
    <location>
        <begin position="12"/>
        <end position="29"/>
    </location>
</feature>
<dbReference type="Proteomes" id="UP000594468">
    <property type="component" value="Chromosome"/>
</dbReference>
<evidence type="ECO:0000256" key="6">
    <source>
        <dbReference type="ARBA" id="ARBA00022989"/>
    </source>
</evidence>
<evidence type="ECO:0000256" key="5">
    <source>
        <dbReference type="ARBA" id="ARBA00022692"/>
    </source>
</evidence>
<keyword evidence="4 10" id="KW-0808">Transferase</keyword>
<name>A0A7S8EC96_9CHLR</name>
<feature type="transmembrane region" description="Helical" evidence="8">
    <location>
        <begin position="190"/>
        <end position="219"/>
    </location>
</feature>
<evidence type="ECO:0000256" key="3">
    <source>
        <dbReference type="ARBA" id="ARBA00022676"/>
    </source>
</evidence>